<organism evidence="1 2">
    <name type="scientific">Shewanella canadensis</name>
    <dbReference type="NCBI Taxonomy" id="271096"/>
    <lineage>
        <taxon>Bacteria</taxon>
        <taxon>Pseudomonadati</taxon>
        <taxon>Pseudomonadota</taxon>
        <taxon>Gammaproteobacteria</taxon>
        <taxon>Alteromonadales</taxon>
        <taxon>Shewanellaceae</taxon>
        <taxon>Shewanella</taxon>
    </lineage>
</organism>
<sequence>MFNENACTLSSCSICKVGLPHREVNELPVCQSCVSVTDVIENMWIVAGHYGDEDSYIEIVTAESESAARERFSEFMDTQSEGSEHWISGAVQLHQAIEQRGGN</sequence>
<dbReference type="EMBL" id="RXNU01000006">
    <property type="protein sequence ID" value="RTR38609.1"/>
    <property type="molecule type" value="Genomic_DNA"/>
</dbReference>
<name>A0A431WTX8_9GAMM</name>
<dbReference type="AlphaFoldDB" id="A0A431WTX8"/>
<accession>A0A431WTX8</accession>
<comment type="caution">
    <text evidence="1">The sequence shown here is derived from an EMBL/GenBank/DDBJ whole genome shotgun (WGS) entry which is preliminary data.</text>
</comment>
<dbReference type="Proteomes" id="UP000267448">
    <property type="component" value="Unassembled WGS sequence"/>
</dbReference>
<protein>
    <submittedName>
        <fullName evidence="1">Uncharacterized protein</fullName>
    </submittedName>
</protein>
<proteinExistence type="predicted"/>
<evidence type="ECO:0000313" key="2">
    <source>
        <dbReference type="Proteomes" id="UP000267448"/>
    </source>
</evidence>
<keyword evidence="2" id="KW-1185">Reference proteome</keyword>
<dbReference type="RefSeq" id="WP_126520840.1">
    <property type="nucleotide sequence ID" value="NZ_RXNU01000006.1"/>
</dbReference>
<evidence type="ECO:0000313" key="1">
    <source>
        <dbReference type="EMBL" id="RTR38609.1"/>
    </source>
</evidence>
<dbReference type="OrthoDB" id="9852743at2"/>
<reference evidence="1 2" key="1">
    <citation type="submission" date="2018-12" db="EMBL/GenBank/DDBJ databases">
        <authorList>
            <person name="Yu L."/>
        </authorList>
    </citation>
    <scope>NUCLEOTIDE SEQUENCE [LARGE SCALE GENOMIC DNA]</scope>
    <source>
        <strain evidence="1 2">HAW-EB2</strain>
    </source>
</reference>
<gene>
    <name evidence="1" type="ORF">EKG38_13985</name>
</gene>